<feature type="transmembrane region" description="Helical" evidence="4">
    <location>
        <begin position="257"/>
        <end position="279"/>
    </location>
</feature>
<dbReference type="SUPFAM" id="SSF103473">
    <property type="entry name" value="MFS general substrate transporter"/>
    <property type="match status" value="1"/>
</dbReference>
<dbReference type="Pfam" id="PF07690">
    <property type="entry name" value="MFS_1"/>
    <property type="match status" value="1"/>
</dbReference>
<feature type="transmembrane region" description="Helical" evidence="4">
    <location>
        <begin position="315"/>
        <end position="338"/>
    </location>
</feature>
<evidence type="ECO:0000256" key="4">
    <source>
        <dbReference type="SAM" id="Phobius"/>
    </source>
</evidence>
<dbReference type="Gene3D" id="1.20.1250.20">
    <property type="entry name" value="MFS general substrate transporter like domains"/>
    <property type="match status" value="1"/>
</dbReference>
<keyword evidence="2 4" id="KW-1133">Transmembrane helix</keyword>
<feature type="transmembrane region" description="Helical" evidence="4">
    <location>
        <begin position="146"/>
        <end position="165"/>
    </location>
</feature>
<evidence type="ECO:0000256" key="3">
    <source>
        <dbReference type="ARBA" id="ARBA00023136"/>
    </source>
</evidence>
<gene>
    <name evidence="6" type="ORF">ENV54_12600</name>
</gene>
<feature type="transmembrane region" description="Helical" evidence="4">
    <location>
        <begin position="50"/>
        <end position="70"/>
    </location>
</feature>
<feature type="transmembrane region" description="Helical" evidence="4">
    <location>
        <begin position="291"/>
        <end position="309"/>
    </location>
</feature>
<accession>A0A7C4EU81</accession>
<evidence type="ECO:0000313" key="6">
    <source>
        <dbReference type="EMBL" id="HGH62125.1"/>
    </source>
</evidence>
<dbReference type="AlphaFoldDB" id="A0A7C4EU81"/>
<dbReference type="PANTHER" id="PTHR23539">
    <property type="entry name" value="MFS TRANSPORTER"/>
    <property type="match status" value="1"/>
</dbReference>
<dbReference type="InterPro" id="IPR036259">
    <property type="entry name" value="MFS_trans_sf"/>
</dbReference>
<comment type="caution">
    <text evidence="6">The sequence shown here is derived from an EMBL/GenBank/DDBJ whole genome shotgun (WGS) entry which is preliminary data.</text>
</comment>
<keyword evidence="3 4" id="KW-0472">Membrane</keyword>
<feature type="domain" description="Major facilitator superfamily (MFS) profile" evidence="5">
    <location>
        <begin position="225"/>
        <end position="416"/>
    </location>
</feature>
<feature type="transmembrane region" description="Helical" evidence="4">
    <location>
        <begin position="114"/>
        <end position="134"/>
    </location>
</feature>
<feature type="transmembrane region" description="Helical" evidence="4">
    <location>
        <begin position="225"/>
        <end position="245"/>
    </location>
</feature>
<dbReference type="PANTHER" id="PTHR23539:SF1">
    <property type="entry name" value="MAJOR FACILITATOR SUPERFAMILY (MFS) PROFILE DOMAIN-CONTAINING PROTEIN"/>
    <property type="match status" value="1"/>
</dbReference>
<evidence type="ECO:0000256" key="2">
    <source>
        <dbReference type="ARBA" id="ARBA00022989"/>
    </source>
</evidence>
<dbReference type="InterPro" id="IPR020846">
    <property type="entry name" value="MFS_dom"/>
</dbReference>
<evidence type="ECO:0000256" key="1">
    <source>
        <dbReference type="ARBA" id="ARBA00022692"/>
    </source>
</evidence>
<feature type="transmembrane region" description="Helical" evidence="4">
    <location>
        <begin position="21"/>
        <end position="44"/>
    </location>
</feature>
<proteinExistence type="predicted"/>
<dbReference type="Gene3D" id="1.20.1720.10">
    <property type="entry name" value="Multidrug resistance protein D"/>
    <property type="match status" value="1"/>
</dbReference>
<dbReference type="InterPro" id="IPR011701">
    <property type="entry name" value="MFS"/>
</dbReference>
<dbReference type="GO" id="GO:0022857">
    <property type="term" value="F:transmembrane transporter activity"/>
    <property type="evidence" value="ECO:0007669"/>
    <property type="project" value="InterPro"/>
</dbReference>
<keyword evidence="1 4" id="KW-0812">Transmembrane</keyword>
<evidence type="ECO:0000259" key="5">
    <source>
        <dbReference type="PROSITE" id="PS50850"/>
    </source>
</evidence>
<feature type="transmembrane region" description="Helical" evidence="4">
    <location>
        <begin position="82"/>
        <end position="108"/>
    </location>
</feature>
<name>A0A7C4EU81_9BACT</name>
<sequence>MSSAPSQSREPCRQSLRALDSLNFFLANVQAGVGPFLATFLMATHSWNPAQIGLAMSIMGVATMVAQTPCGALVDHLAAKRLLIATAAAAMSVSCIAITLFPNFFIYIGQGINGVSAAIFPPAIAAITLGMVGQERLPARTARNQVFNHAGKIAAAGLTGVVGHFWGHNWFFYLVAVTGGASIVSALFIRKSDIDYLEARAAAPRKDADAIVSSRITRVLRDRHILVFSVIVTLFHFANAAMLPLAGQLVTRSDQSFASVGMAGCIIAAQMVMLPAAALSGALANRWGRKPLFLIGFAALTTRGLLYTLSDNSSFILFVQLFDGIGQGIYGVVSVIVVADLTRGTGRYNLVLGAIGTAKSIGAALSNALAGYIVHVWGFNAGFTFLASLAASGFIVYYCFLPETKENLQVASCTRN</sequence>
<feature type="transmembrane region" description="Helical" evidence="4">
    <location>
        <begin position="171"/>
        <end position="189"/>
    </location>
</feature>
<dbReference type="PROSITE" id="PS50850">
    <property type="entry name" value="MFS"/>
    <property type="match status" value="1"/>
</dbReference>
<feature type="transmembrane region" description="Helical" evidence="4">
    <location>
        <begin position="350"/>
        <end position="373"/>
    </location>
</feature>
<organism evidence="6">
    <name type="scientific">Desulfomonile tiedjei</name>
    <dbReference type="NCBI Taxonomy" id="2358"/>
    <lineage>
        <taxon>Bacteria</taxon>
        <taxon>Pseudomonadati</taxon>
        <taxon>Thermodesulfobacteriota</taxon>
        <taxon>Desulfomonilia</taxon>
        <taxon>Desulfomonilales</taxon>
        <taxon>Desulfomonilaceae</taxon>
        <taxon>Desulfomonile</taxon>
    </lineage>
</organism>
<reference evidence="6" key="1">
    <citation type="journal article" date="2020" name="mSystems">
        <title>Genome- and Community-Level Interaction Insights into Carbon Utilization and Element Cycling Functions of Hydrothermarchaeota in Hydrothermal Sediment.</title>
        <authorList>
            <person name="Zhou Z."/>
            <person name="Liu Y."/>
            <person name="Xu W."/>
            <person name="Pan J."/>
            <person name="Luo Z.H."/>
            <person name="Li M."/>
        </authorList>
    </citation>
    <scope>NUCLEOTIDE SEQUENCE [LARGE SCALE GENOMIC DNA]</scope>
    <source>
        <strain evidence="6">SpSt-769</strain>
    </source>
</reference>
<protein>
    <submittedName>
        <fullName evidence="6">MFS transporter</fullName>
    </submittedName>
</protein>
<feature type="transmembrane region" description="Helical" evidence="4">
    <location>
        <begin position="379"/>
        <end position="400"/>
    </location>
</feature>
<dbReference type="EMBL" id="DTGT01000409">
    <property type="protein sequence ID" value="HGH62125.1"/>
    <property type="molecule type" value="Genomic_DNA"/>
</dbReference>